<comment type="caution">
    <text evidence="2">The sequence shown here is derived from an EMBL/GenBank/DDBJ whole genome shotgun (WGS) entry which is preliminary data.</text>
</comment>
<name>A0A8J3MWV0_9CHLR</name>
<keyword evidence="1" id="KW-1133">Transmembrane helix</keyword>
<accession>A0A8J3MWV0</accession>
<feature type="transmembrane region" description="Helical" evidence="1">
    <location>
        <begin position="268"/>
        <end position="290"/>
    </location>
</feature>
<dbReference type="RefSeq" id="WP_220199712.1">
    <property type="nucleotide sequence ID" value="NZ_BNJF01000009.1"/>
</dbReference>
<feature type="transmembrane region" description="Helical" evidence="1">
    <location>
        <begin position="236"/>
        <end position="256"/>
    </location>
</feature>
<feature type="transmembrane region" description="Helical" evidence="1">
    <location>
        <begin position="137"/>
        <end position="158"/>
    </location>
</feature>
<sequence>MFDTTSSQSRGETTRFRLLHFVKESFALYPLLILVGAANVLVLLAALGGIVFDHRIITGMPAWVKPAKFALSISIYSFTLLWLLSFIQGHTRLVRMVANATGVFLTVEIVIIVGQVIRGTTSHFNNSTPLDRTLFLIMAGFIALVFVMGIVAAVLLLLQRQSDPAFTWTLRLSMVITLVGMAVAFLMTRGPTPQQLELSRTEGRLVAIGAHSIGVTDGGPGLPFVGWSTEGGDLRIPHFVGLHALQVLPLFWWLFLRRSKVLSDSHRVALVWTASVGYLGVVGLLVWQALRAQPLIAPDADTLNAFVLLMSAVVLTVVGIVLHARIKATTM</sequence>
<feature type="transmembrane region" description="Helical" evidence="1">
    <location>
        <begin position="170"/>
        <end position="188"/>
    </location>
</feature>
<feature type="transmembrane region" description="Helical" evidence="1">
    <location>
        <begin position="26"/>
        <end position="47"/>
    </location>
</feature>
<feature type="transmembrane region" description="Helical" evidence="1">
    <location>
        <begin position="302"/>
        <end position="322"/>
    </location>
</feature>
<organism evidence="2 3">
    <name type="scientific">Ktedonospora formicarum</name>
    <dbReference type="NCBI Taxonomy" id="2778364"/>
    <lineage>
        <taxon>Bacteria</taxon>
        <taxon>Bacillati</taxon>
        <taxon>Chloroflexota</taxon>
        <taxon>Ktedonobacteria</taxon>
        <taxon>Ktedonobacterales</taxon>
        <taxon>Ktedonobacteraceae</taxon>
        <taxon>Ktedonospora</taxon>
    </lineage>
</organism>
<dbReference type="EMBL" id="BNJF01000009">
    <property type="protein sequence ID" value="GHO50740.1"/>
    <property type="molecule type" value="Genomic_DNA"/>
</dbReference>
<keyword evidence="1" id="KW-0812">Transmembrane</keyword>
<keyword evidence="3" id="KW-1185">Reference proteome</keyword>
<protein>
    <submittedName>
        <fullName evidence="2">Uncharacterized protein</fullName>
    </submittedName>
</protein>
<feature type="transmembrane region" description="Helical" evidence="1">
    <location>
        <begin position="96"/>
        <end position="117"/>
    </location>
</feature>
<keyword evidence="1" id="KW-0472">Membrane</keyword>
<dbReference type="AlphaFoldDB" id="A0A8J3MWV0"/>
<evidence type="ECO:0000313" key="2">
    <source>
        <dbReference type="EMBL" id="GHO50740.1"/>
    </source>
</evidence>
<feature type="transmembrane region" description="Helical" evidence="1">
    <location>
        <begin position="67"/>
        <end position="84"/>
    </location>
</feature>
<proteinExistence type="predicted"/>
<evidence type="ECO:0000313" key="3">
    <source>
        <dbReference type="Proteomes" id="UP000612362"/>
    </source>
</evidence>
<gene>
    <name evidence="2" type="ORF">KSX_89030</name>
</gene>
<evidence type="ECO:0000256" key="1">
    <source>
        <dbReference type="SAM" id="Phobius"/>
    </source>
</evidence>
<dbReference type="Proteomes" id="UP000612362">
    <property type="component" value="Unassembled WGS sequence"/>
</dbReference>
<reference evidence="2" key="1">
    <citation type="submission" date="2020-10" db="EMBL/GenBank/DDBJ databases">
        <title>Taxonomic study of unclassified bacteria belonging to the class Ktedonobacteria.</title>
        <authorList>
            <person name="Yabe S."/>
            <person name="Wang C.M."/>
            <person name="Zheng Y."/>
            <person name="Sakai Y."/>
            <person name="Cavaletti L."/>
            <person name="Monciardini P."/>
            <person name="Donadio S."/>
        </authorList>
    </citation>
    <scope>NUCLEOTIDE SEQUENCE</scope>
    <source>
        <strain evidence="2">SOSP1-1</strain>
    </source>
</reference>